<protein>
    <submittedName>
        <fullName evidence="7">Uncharacterized protein</fullName>
    </submittedName>
</protein>
<name>A0A7J7EDE0_DICBM</name>
<sequence>ASAWRRGPATLPAWASTMHLTLGLRLRRRFGNVFSLQLAWTPAVVLHGLAAMREALVDHGEDTAHRPPAPIFQHLSFGPRSEGKRSRRGPRPGGDWAHSAPRPDRAKCRQGGGPAVQGRVSEFVGATGGGRSLCRGTGEPKSKVCAQRQGRGSPSHPHVLAPPPGLVFAHFARAWREQRCFSVSTLRNFGLGKKSREQWPQRPPEKSSGQCNHLSDLWAPLRVQGPALPQAIGLNTGLTEGGLWPRPEAQGNPKTSLTDENLRQVVTDLFTAGMVTTSITLTWAL</sequence>
<dbReference type="AlphaFoldDB" id="A0A7J7EDE0"/>
<dbReference type="PANTHER" id="PTHR24300:SF1">
    <property type="entry name" value="CYTOCHROME P450 2D6-RELATED"/>
    <property type="match status" value="1"/>
</dbReference>
<evidence type="ECO:0000313" key="8">
    <source>
        <dbReference type="Proteomes" id="UP000551758"/>
    </source>
</evidence>
<evidence type="ECO:0000256" key="6">
    <source>
        <dbReference type="SAM" id="MobiDB-lite"/>
    </source>
</evidence>
<feature type="region of interest" description="Disordered" evidence="6">
    <location>
        <begin position="60"/>
        <end position="117"/>
    </location>
</feature>
<evidence type="ECO:0000256" key="4">
    <source>
        <dbReference type="ARBA" id="ARBA00022723"/>
    </source>
</evidence>
<accession>A0A7J7EDE0</accession>
<dbReference type="GO" id="GO:0016712">
    <property type="term" value="F:oxidoreductase activity, acting on paired donors, with incorporation or reduction of molecular oxygen, reduced flavin or flavoprotein as one donor, and incorporation of one atom of oxygen"/>
    <property type="evidence" value="ECO:0007669"/>
    <property type="project" value="TreeGrafter"/>
</dbReference>
<comment type="caution">
    <text evidence="7">The sequence shown here is derived from an EMBL/GenBank/DDBJ whole genome shotgun (WGS) entry which is preliminary data.</text>
</comment>
<reference evidence="7 8" key="1">
    <citation type="journal article" date="2020" name="Mol. Biol. Evol.">
        <title>Interspecific Gene Flow and the Evolution of Specialization in Black and White Rhinoceros.</title>
        <authorList>
            <person name="Moodley Y."/>
            <person name="Westbury M.V."/>
            <person name="Russo I.M."/>
            <person name="Gopalakrishnan S."/>
            <person name="Rakotoarivelo A."/>
            <person name="Olsen R.A."/>
            <person name="Prost S."/>
            <person name="Tunstall T."/>
            <person name="Ryder O.A."/>
            <person name="Dalen L."/>
            <person name="Bruford M.W."/>
        </authorList>
    </citation>
    <scope>NUCLEOTIDE SEQUENCE [LARGE SCALE GENOMIC DNA]</scope>
    <source>
        <strain evidence="7">SBR-YM</strain>
        <tissue evidence="7">Skin</tissue>
    </source>
</reference>
<evidence type="ECO:0000256" key="1">
    <source>
        <dbReference type="ARBA" id="ARBA00001971"/>
    </source>
</evidence>
<dbReference type="GO" id="GO:0006805">
    <property type="term" value="P:xenobiotic metabolic process"/>
    <property type="evidence" value="ECO:0007669"/>
    <property type="project" value="TreeGrafter"/>
</dbReference>
<dbReference type="InterPro" id="IPR002401">
    <property type="entry name" value="Cyt_P450_E_grp-I"/>
</dbReference>
<comment type="cofactor">
    <cofactor evidence="1">
        <name>heme</name>
        <dbReference type="ChEBI" id="CHEBI:30413"/>
    </cofactor>
</comment>
<dbReference type="GO" id="GO:0019369">
    <property type="term" value="P:arachidonate metabolic process"/>
    <property type="evidence" value="ECO:0007669"/>
    <property type="project" value="TreeGrafter"/>
</dbReference>
<dbReference type="Pfam" id="PF00067">
    <property type="entry name" value="p450"/>
    <property type="match status" value="2"/>
</dbReference>
<feature type="region of interest" description="Disordered" evidence="6">
    <location>
        <begin position="131"/>
        <end position="159"/>
    </location>
</feature>
<dbReference type="InterPro" id="IPR050182">
    <property type="entry name" value="Cytochrome_P450_fam2"/>
</dbReference>
<keyword evidence="4" id="KW-0479">Metal-binding</keyword>
<keyword evidence="3" id="KW-0349">Heme</keyword>
<dbReference type="GO" id="GO:0005506">
    <property type="term" value="F:iron ion binding"/>
    <property type="evidence" value="ECO:0007669"/>
    <property type="project" value="InterPro"/>
</dbReference>
<feature type="non-terminal residue" evidence="7">
    <location>
        <position position="285"/>
    </location>
</feature>
<dbReference type="GO" id="GO:0005737">
    <property type="term" value="C:cytoplasm"/>
    <property type="evidence" value="ECO:0007669"/>
    <property type="project" value="TreeGrafter"/>
</dbReference>
<evidence type="ECO:0000313" key="7">
    <source>
        <dbReference type="EMBL" id="KAF5913815.1"/>
    </source>
</evidence>
<gene>
    <name evidence="7" type="ORF">HPG69_018699</name>
</gene>
<dbReference type="Gene3D" id="1.10.630.10">
    <property type="entry name" value="Cytochrome P450"/>
    <property type="match status" value="2"/>
</dbReference>
<dbReference type="PRINTS" id="PR00463">
    <property type="entry name" value="EP450I"/>
</dbReference>
<proteinExistence type="inferred from homology"/>
<evidence type="ECO:0000256" key="3">
    <source>
        <dbReference type="ARBA" id="ARBA00022617"/>
    </source>
</evidence>
<dbReference type="InterPro" id="IPR036396">
    <property type="entry name" value="Cyt_P450_sf"/>
</dbReference>
<evidence type="ECO:0000256" key="5">
    <source>
        <dbReference type="ARBA" id="ARBA00023004"/>
    </source>
</evidence>
<dbReference type="SUPFAM" id="SSF48264">
    <property type="entry name" value="Cytochrome P450"/>
    <property type="match status" value="2"/>
</dbReference>
<dbReference type="PANTHER" id="PTHR24300">
    <property type="entry name" value="CYTOCHROME P450 508A4-RELATED"/>
    <property type="match status" value="1"/>
</dbReference>
<keyword evidence="5" id="KW-0408">Iron</keyword>
<dbReference type="InterPro" id="IPR001128">
    <property type="entry name" value="Cyt_P450"/>
</dbReference>
<organism evidence="7 8">
    <name type="scientific">Diceros bicornis minor</name>
    <name type="common">South-central black rhinoceros</name>
    <dbReference type="NCBI Taxonomy" id="77932"/>
    <lineage>
        <taxon>Eukaryota</taxon>
        <taxon>Metazoa</taxon>
        <taxon>Chordata</taxon>
        <taxon>Craniata</taxon>
        <taxon>Vertebrata</taxon>
        <taxon>Euteleostomi</taxon>
        <taxon>Mammalia</taxon>
        <taxon>Eutheria</taxon>
        <taxon>Laurasiatheria</taxon>
        <taxon>Perissodactyla</taxon>
        <taxon>Rhinocerotidae</taxon>
        <taxon>Diceros</taxon>
    </lineage>
</organism>
<dbReference type="GO" id="GO:0020037">
    <property type="term" value="F:heme binding"/>
    <property type="evidence" value="ECO:0007669"/>
    <property type="project" value="InterPro"/>
</dbReference>
<comment type="similarity">
    <text evidence="2">Belongs to the cytochrome P450 family.</text>
</comment>
<evidence type="ECO:0000256" key="2">
    <source>
        <dbReference type="ARBA" id="ARBA00010617"/>
    </source>
</evidence>
<dbReference type="Proteomes" id="UP000551758">
    <property type="component" value="Unassembled WGS sequence"/>
</dbReference>
<keyword evidence="8" id="KW-1185">Reference proteome</keyword>
<dbReference type="EMBL" id="JACDTQ010003538">
    <property type="protein sequence ID" value="KAF5913815.1"/>
    <property type="molecule type" value="Genomic_DNA"/>
</dbReference>